<comment type="caution">
    <text evidence="1">The sequence shown here is derived from an EMBL/GenBank/DDBJ whole genome shotgun (WGS) entry which is preliminary data.</text>
</comment>
<dbReference type="Gene3D" id="1.10.600.10">
    <property type="entry name" value="Farnesyl Diphosphate Synthase"/>
    <property type="match status" value="1"/>
</dbReference>
<dbReference type="InterPro" id="IPR002060">
    <property type="entry name" value="Squ/phyt_synthse"/>
</dbReference>
<protein>
    <submittedName>
        <fullName evidence="1">Squalene synthase HpnC</fullName>
        <ecNumber evidence="1">2.5.1.21</ecNumber>
    </submittedName>
</protein>
<name>A0ABU5DLL6_9BURK</name>
<dbReference type="Proteomes" id="UP001285263">
    <property type="component" value="Unassembled WGS sequence"/>
</dbReference>
<dbReference type="EC" id="2.5.1.21" evidence="1"/>
<dbReference type="InterPro" id="IPR033904">
    <property type="entry name" value="Trans_IPPS_HH"/>
</dbReference>
<dbReference type="SUPFAM" id="SSF48576">
    <property type="entry name" value="Terpenoid synthases"/>
    <property type="match status" value="1"/>
</dbReference>
<organism evidence="1 2">
    <name type="scientific">Roseateles agri</name>
    <dbReference type="NCBI Taxonomy" id="3098619"/>
    <lineage>
        <taxon>Bacteria</taxon>
        <taxon>Pseudomonadati</taxon>
        <taxon>Pseudomonadota</taxon>
        <taxon>Betaproteobacteria</taxon>
        <taxon>Burkholderiales</taxon>
        <taxon>Sphaerotilaceae</taxon>
        <taxon>Roseateles</taxon>
    </lineage>
</organism>
<evidence type="ECO:0000313" key="1">
    <source>
        <dbReference type="EMBL" id="MDY0747039.1"/>
    </source>
</evidence>
<dbReference type="SFLD" id="SFLDG01212">
    <property type="entry name" value="Phytoene_synthase_like"/>
    <property type="match status" value="1"/>
</dbReference>
<dbReference type="InterPro" id="IPR044843">
    <property type="entry name" value="Trans_IPPS_bact-type"/>
</dbReference>
<dbReference type="PANTHER" id="PTHR31480">
    <property type="entry name" value="BIFUNCTIONAL LYCOPENE CYCLASE/PHYTOENE SYNTHASE"/>
    <property type="match status" value="1"/>
</dbReference>
<reference evidence="1 2" key="1">
    <citation type="submission" date="2023-11" db="EMBL/GenBank/DDBJ databases">
        <title>Paucibacter sp. nov., isolated from fresh soil in Korea.</title>
        <authorList>
            <person name="Le N.T.T."/>
        </authorList>
    </citation>
    <scope>NUCLEOTIDE SEQUENCE [LARGE SCALE GENOMIC DNA]</scope>
    <source>
        <strain evidence="1 2">R3-3</strain>
    </source>
</reference>
<keyword evidence="1" id="KW-0808">Transferase</keyword>
<dbReference type="Pfam" id="PF00494">
    <property type="entry name" value="SQS_PSY"/>
    <property type="match status" value="1"/>
</dbReference>
<dbReference type="SFLD" id="SFLDS00005">
    <property type="entry name" value="Isoprenoid_Synthase_Type_I"/>
    <property type="match status" value="1"/>
</dbReference>
<sequence>MSIEHYENFPVASWLCPPRLRPAVAAIYHFARTADDLADEGDATTEQRLADLAAYRADLRAIAAGKTPSPRWATRVFEPLAAVLARHRLPLPLLEDLLDAFEQDLRKTRYADRAELLDYCRRSANPVGRLLLHLYGIDDPLALRRSDMICTSLQLINFWQDFTRDGPNGRVYAPQEDLARHDLTPDDLLACRDGAPARALVAELCAWAERLMHEGAPLVRQIPGRAGWELRGVVQGGLRILEKIRLMQYASLSRRPALTALDAPPLFWRVLTMKTP</sequence>
<dbReference type="SFLD" id="SFLDG01018">
    <property type="entry name" value="Squalene/Phytoene_Synthase_Lik"/>
    <property type="match status" value="1"/>
</dbReference>
<keyword evidence="2" id="KW-1185">Reference proteome</keyword>
<evidence type="ECO:0000313" key="2">
    <source>
        <dbReference type="Proteomes" id="UP001285263"/>
    </source>
</evidence>
<gene>
    <name evidence="1" type="primary">hpnC</name>
    <name evidence="1" type="ORF">SNE35_21175</name>
</gene>
<dbReference type="InterPro" id="IPR017827">
    <property type="entry name" value="HSQ_synthase_HpnC"/>
</dbReference>
<accession>A0ABU5DLL6</accession>
<dbReference type="InterPro" id="IPR008949">
    <property type="entry name" value="Isoprenoid_synthase_dom_sf"/>
</dbReference>
<proteinExistence type="predicted"/>
<dbReference type="CDD" id="cd00683">
    <property type="entry name" value="Trans_IPPS_HH"/>
    <property type="match status" value="1"/>
</dbReference>
<dbReference type="RefSeq" id="WP_320425008.1">
    <property type="nucleotide sequence ID" value="NZ_JAXCLA010000007.1"/>
</dbReference>
<dbReference type="EMBL" id="JAXCLA010000007">
    <property type="protein sequence ID" value="MDY0747039.1"/>
    <property type="molecule type" value="Genomic_DNA"/>
</dbReference>
<dbReference type="NCBIfam" id="TIGR03464">
    <property type="entry name" value="HpnC"/>
    <property type="match status" value="1"/>
</dbReference>
<dbReference type="GO" id="GO:0051996">
    <property type="term" value="F:squalene synthase [NAD(P)H] activity"/>
    <property type="evidence" value="ECO:0007669"/>
    <property type="project" value="UniProtKB-EC"/>
</dbReference>